<dbReference type="SUPFAM" id="SSF53448">
    <property type="entry name" value="Nucleotide-diphospho-sugar transferases"/>
    <property type="match status" value="1"/>
</dbReference>
<reference evidence="3" key="1">
    <citation type="submission" date="2016-11" db="EMBL/GenBank/DDBJ databases">
        <authorList>
            <person name="Jaros S."/>
            <person name="Januszkiewicz K."/>
            <person name="Wedrychowicz H."/>
        </authorList>
    </citation>
    <scope>NUCLEOTIDE SEQUENCE [LARGE SCALE GENOMIC DNA]</scope>
    <source>
        <strain evidence="3">DSM 19729</strain>
    </source>
</reference>
<dbReference type="Gene3D" id="3.90.550.10">
    <property type="entry name" value="Spore Coat Polysaccharide Biosynthesis Protein SpsA, Chain A"/>
    <property type="match status" value="1"/>
</dbReference>
<evidence type="ECO:0000313" key="4">
    <source>
        <dbReference type="Proteomes" id="UP000184384"/>
    </source>
</evidence>
<reference evidence="4" key="2">
    <citation type="submission" date="2016-11" db="EMBL/GenBank/DDBJ databases">
        <authorList>
            <person name="Varghese N."/>
            <person name="Submissions S."/>
        </authorList>
    </citation>
    <scope>NUCLEOTIDE SEQUENCE [LARGE SCALE GENOMIC DNA]</scope>
    <source>
        <strain evidence="4">DSM 19729</strain>
    </source>
</reference>
<evidence type="ECO:0000313" key="5">
    <source>
        <dbReference type="Proteomes" id="UP000237771"/>
    </source>
</evidence>
<sequence length="320" mass="37300">MQDEKNKILTIIVTYNGLKWINKCIDSIRLSSLQADIYVVDNGSKDDTVIALKKYTDIFIYESKTNLGFGQANNIGMQYALNNGYDYVFLLNQDAWIEEDTLAFLMKVSLSNKEYGILSPLHYYSDRKSLEYNFSLQLSPWFCKNIVSDYIAKDKSEMKDVYPLHFINAAAWLISRKALETVGGFDPLFFHYGEDNNYCHRVNFHNMKVGIVPSVKIYHDCEDANNKRIKDSDEQLRKFELNTKTSYADINLDVRKGEILALAIKKLLFSVLFVFRFKFSEARNYWLSARVVFKNCNKIIESRKRNFIPRANYLINESKS</sequence>
<dbReference type="EMBL" id="PVUB01000013">
    <property type="protein sequence ID" value="PRZ20082.1"/>
    <property type="molecule type" value="Genomic_DNA"/>
</dbReference>
<dbReference type="InterPro" id="IPR029044">
    <property type="entry name" value="Nucleotide-diphossugar_trans"/>
</dbReference>
<evidence type="ECO:0000313" key="2">
    <source>
        <dbReference type="EMBL" id="PRZ20082.1"/>
    </source>
</evidence>
<dbReference type="InterPro" id="IPR001173">
    <property type="entry name" value="Glyco_trans_2-like"/>
</dbReference>
<dbReference type="STRING" id="280093.SAMN05443373_10833"/>
<dbReference type="CDD" id="cd04186">
    <property type="entry name" value="GT_2_like_c"/>
    <property type="match status" value="1"/>
</dbReference>
<keyword evidence="3" id="KW-0808">Transferase</keyword>
<accession>A0A1M5QKC3</accession>
<evidence type="ECO:0000259" key="1">
    <source>
        <dbReference type="Pfam" id="PF00535"/>
    </source>
</evidence>
<protein>
    <submittedName>
        <fullName evidence="2">GT2 family glycosyltransferase</fullName>
    </submittedName>
    <submittedName>
        <fullName evidence="3">Glycosyltransferase, GT2 family</fullName>
    </submittedName>
</protein>
<feature type="domain" description="Glycosyltransferase 2-like" evidence="1">
    <location>
        <begin position="11"/>
        <end position="182"/>
    </location>
</feature>
<evidence type="ECO:0000313" key="3">
    <source>
        <dbReference type="EMBL" id="SHH14458.1"/>
    </source>
</evidence>
<dbReference type="RefSeq" id="WP_072944521.1">
    <property type="nucleotide sequence ID" value="NZ_FQWO01000008.1"/>
</dbReference>
<reference evidence="2 5" key="3">
    <citation type="submission" date="2018-03" db="EMBL/GenBank/DDBJ databases">
        <title>Genomic Encyclopedia of Archaeal and Bacterial Type Strains, Phase II (KMG-II): from individual species to whole genera.</title>
        <authorList>
            <person name="Goeker M."/>
        </authorList>
    </citation>
    <scope>NUCLEOTIDE SEQUENCE [LARGE SCALE GENOMIC DNA]</scope>
    <source>
        <strain evidence="2 5">DSM 17797</strain>
    </source>
</reference>
<organism evidence="3 4">
    <name type="scientific">Flavobacterium granuli</name>
    <dbReference type="NCBI Taxonomy" id="280093"/>
    <lineage>
        <taxon>Bacteria</taxon>
        <taxon>Pseudomonadati</taxon>
        <taxon>Bacteroidota</taxon>
        <taxon>Flavobacteriia</taxon>
        <taxon>Flavobacteriales</taxon>
        <taxon>Flavobacteriaceae</taxon>
        <taxon>Flavobacterium</taxon>
    </lineage>
</organism>
<dbReference type="Pfam" id="PF00535">
    <property type="entry name" value="Glycos_transf_2"/>
    <property type="match status" value="1"/>
</dbReference>
<name>A0A1M5QKC3_9FLAO</name>
<dbReference type="Proteomes" id="UP000184384">
    <property type="component" value="Unassembled WGS sequence"/>
</dbReference>
<gene>
    <name evidence="2" type="ORF">BC624_11342</name>
    <name evidence="3" type="ORF">SAMN05443373_10833</name>
</gene>
<dbReference type="EMBL" id="FQWO01000008">
    <property type="protein sequence ID" value="SHH14458.1"/>
    <property type="molecule type" value="Genomic_DNA"/>
</dbReference>
<dbReference type="AlphaFoldDB" id="A0A1M5QKC3"/>
<keyword evidence="5" id="KW-1185">Reference proteome</keyword>
<dbReference type="PANTHER" id="PTHR43179:SF7">
    <property type="entry name" value="RHAMNOSYLTRANSFERASE WBBL"/>
    <property type="match status" value="1"/>
</dbReference>
<dbReference type="PANTHER" id="PTHR43179">
    <property type="entry name" value="RHAMNOSYLTRANSFERASE WBBL"/>
    <property type="match status" value="1"/>
</dbReference>
<dbReference type="GO" id="GO:0016740">
    <property type="term" value="F:transferase activity"/>
    <property type="evidence" value="ECO:0007669"/>
    <property type="project" value="UniProtKB-KW"/>
</dbReference>
<proteinExistence type="predicted"/>
<dbReference type="Proteomes" id="UP000237771">
    <property type="component" value="Unassembled WGS sequence"/>
</dbReference>